<dbReference type="Pfam" id="PF15742">
    <property type="entry name" value="DUF4686"/>
    <property type="match status" value="1"/>
</dbReference>
<evidence type="ECO:0000313" key="4">
    <source>
        <dbReference type="Proteomes" id="UP001295444"/>
    </source>
</evidence>
<feature type="coiled-coil region" evidence="1">
    <location>
        <begin position="487"/>
        <end position="535"/>
    </location>
</feature>
<dbReference type="PANTHER" id="PTHR34479">
    <property type="entry name" value="COILED-COIL DOMAIN-CONTAINING PROTEIN 30"/>
    <property type="match status" value="1"/>
</dbReference>
<dbReference type="InterPro" id="IPR052825">
    <property type="entry name" value="CCD-Prefoldin_beta-like"/>
</dbReference>
<dbReference type="InterPro" id="IPR031476">
    <property type="entry name" value="DUF4686"/>
</dbReference>
<feature type="coiled-coil region" evidence="1">
    <location>
        <begin position="379"/>
        <end position="413"/>
    </location>
</feature>
<name>A0AAD1WS49_PELCU</name>
<evidence type="ECO:0000313" key="3">
    <source>
        <dbReference type="EMBL" id="CAH2319841.1"/>
    </source>
</evidence>
<feature type="coiled-coil region" evidence="1">
    <location>
        <begin position="146"/>
        <end position="197"/>
    </location>
</feature>
<proteinExistence type="predicted"/>
<gene>
    <name evidence="3" type="ORF">PECUL_23A038516</name>
</gene>
<evidence type="ECO:0008006" key="5">
    <source>
        <dbReference type="Google" id="ProtNLM"/>
    </source>
</evidence>
<dbReference type="AlphaFoldDB" id="A0AAD1WS49"/>
<feature type="coiled-coil region" evidence="1">
    <location>
        <begin position="37"/>
        <end position="114"/>
    </location>
</feature>
<reference evidence="3" key="1">
    <citation type="submission" date="2022-03" db="EMBL/GenBank/DDBJ databases">
        <authorList>
            <person name="Alioto T."/>
            <person name="Alioto T."/>
            <person name="Gomez Garrido J."/>
        </authorList>
    </citation>
    <scope>NUCLEOTIDE SEQUENCE</scope>
</reference>
<dbReference type="Proteomes" id="UP001295444">
    <property type="component" value="Chromosome 10"/>
</dbReference>
<sequence>MDKDHFQLEDIIKNLKEDGLDPGSSGADHLTFLWKLYQGTQGKLQEATNSLMEFKQQQAEEMKEVENYVAHIRSLTEEREALTTDFEKENIQLRIELEKLQVQQESQLKEVEEMLYQEGLNEIAQSSPSEQIAYLLVERATLLEKLDLLEHKCDSQLENLSDINRQDELQQIHQTLEEELYQQRESMKRTKETLNKEQLSFIQNPWKKLFGIRKNADRLSADISTYDEALDKEKKMRECIERDLDEAARRLQMSHGEIRRLTDEILIKDKVISELEQSMQRMQQESEVLKQNLKIAQENDSQELQKAKEYSSRLDKEILALRNRVKSLDSERKKYMEQFDKSTSESLANSPSKQNTNHQDNELLHKSCRLAIEGRECLNQQLLHKLQKLQHEHDETVERNEELESILGETQNKTKEQIEYFESQTAGLQNTIMSLEAELIKLRDGKKERLGTDRGSNGDLTKMQDLQQEIYTSTVKMNELQGDLRSLKRAEQDKNILRAANDELERVNSMQDIKIAKLTEECKRLQTMLNDQKSSNETLIAKEQTFQHLQDKVLDLEKLREENGVQMSESKKKCETLQKQLQEGMNETQKLWEEALELRQEIKSTRQDLQTKREENARLKREIMDMQNKMPRPQSCGDGAEEMVPKFLAGDTLMQQYEEIRQLRQDLHRVQNVCSSAEKELRYERDKKLDMKKEDIALQQENTKLNAELNQVKQKLTSVSATCFSFEAEVEKRQQKIKELELELMKRNQGSKLQSNWQEKLEHEKSRAVNAEKMVLELQQQLRASEHQLQLLQTQITEKKRQEEELKRAKENETKLRAQLQEEQLKRKMLNQSIEDLKQTNKALREKETLLTQNYSALQFKLNQKESLLQSLDDEKNASAKERIYCENNNQKLSEELLQVQQDKEELHKEYNKILNQMDEYVRKNNEKQLRYKAKLSRAKEVHISEVNQRDLYIKQLEMEITLSKSQTEKDQQWISKVTTENEHLLKENQHMLQKLNDQEAIERNYQWQLLSVRNRAHILDEENKQLQEGLLQLYNQVGSLDRVLKKIQALNVEEITKIIPSECLLMTDTPLHLPTGSFSVLGFSSPPGVLKAIHSTNHEGSAETLNLSHSSISEIGYLNVTSPGIAPASPEQTPMPGP</sequence>
<keyword evidence="4" id="KW-1185">Reference proteome</keyword>
<feature type="coiled-coil region" evidence="1">
    <location>
        <begin position="653"/>
        <end position="924"/>
    </location>
</feature>
<feature type="coiled-coil region" evidence="1">
    <location>
        <begin position="567"/>
        <end position="629"/>
    </location>
</feature>
<feature type="compositionally biased region" description="Polar residues" evidence="2">
    <location>
        <begin position="344"/>
        <end position="358"/>
    </location>
</feature>
<accession>A0AAD1WS49</accession>
<organism evidence="3 4">
    <name type="scientific">Pelobates cultripes</name>
    <name type="common">Western spadefoot toad</name>
    <dbReference type="NCBI Taxonomy" id="61616"/>
    <lineage>
        <taxon>Eukaryota</taxon>
        <taxon>Metazoa</taxon>
        <taxon>Chordata</taxon>
        <taxon>Craniata</taxon>
        <taxon>Vertebrata</taxon>
        <taxon>Euteleostomi</taxon>
        <taxon>Amphibia</taxon>
        <taxon>Batrachia</taxon>
        <taxon>Anura</taxon>
        <taxon>Pelobatoidea</taxon>
        <taxon>Pelobatidae</taxon>
        <taxon>Pelobates</taxon>
    </lineage>
</organism>
<evidence type="ECO:0000256" key="2">
    <source>
        <dbReference type="SAM" id="MobiDB-lite"/>
    </source>
</evidence>
<dbReference type="EMBL" id="OW240921">
    <property type="protein sequence ID" value="CAH2319841.1"/>
    <property type="molecule type" value="Genomic_DNA"/>
</dbReference>
<dbReference type="PANTHER" id="PTHR34479:SF1">
    <property type="entry name" value="COILED-COIL DOMAIN-CONTAINING PROTEIN 30"/>
    <property type="match status" value="1"/>
</dbReference>
<keyword evidence="1" id="KW-0175">Coiled coil</keyword>
<evidence type="ECO:0000256" key="1">
    <source>
        <dbReference type="SAM" id="Coils"/>
    </source>
</evidence>
<feature type="region of interest" description="Disordered" evidence="2">
    <location>
        <begin position="337"/>
        <end position="361"/>
    </location>
</feature>
<protein>
    <recommendedName>
        <fullName evidence="5">Coiled-coil domain-containing protein 30</fullName>
    </recommendedName>
</protein>